<dbReference type="GO" id="GO:0003723">
    <property type="term" value="F:RNA binding"/>
    <property type="evidence" value="ECO:0007669"/>
    <property type="project" value="TreeGrafter"/>
</dbReference>
<dbReference type="GO" id="GO:0030686">
    <property type="term" value="C:90S preribosome"/>
    <property type="evidence" value="ECO:0007669"/>
    <property type="project" value="InterPro"/>
</dbReference>
<dbReference type="SUPFAM" id="SSF50978">
    <property type="entry name" value="WD40 repeat-like"/>
    <property type="match status" value="2"/>
</dbReference>
<dbReference type="GO" id="GO:0000462">
    <property type="term" value="P:maturation of SSU-rRNA from tricistronic rRNA transcript (SSU-rRNA, 5.8S rRNA, LSU-rRNA)"/>
    <property type="evidence" value="ECO:0007669"/>
    <property type="project" value="InterPro"/>
</dbReference>
<dbReference type="EMBL" id="HBUF01508475">
    <property type="protein sequence ID" value="CAG6746200.1"/>
    <property type="molecule type" value="Transcribed_RNA"/>
</dbReference>
<dbReference type="InterPro" id="IPR024977">
    <property type="entry name" value="Apc4-like_WD40_dom"/>
</dbReference>
<dbReference type="InterPro" id="IPR046351">
    <property type="entry name" value="UTP4"/>
</dbReference>
<reference evidence="3" key="1">
    <citation type="submission" date="2021-05" db="EMBL/GenBank/DDBJ databases">
        <authorList>
            <person name="Alioto T."/>
            <person name="Alioto T."/>
            <person name="Gomez Garrido J."/>
        </authorList>
    </citation>
    <scope>NUCLEOTIDE SEQUENCE</scope>
</reference>
<feature type="domain" description="Anaphase-promoting complex subunit 4-like WD40" evidence="2">
    <location>
        <begin position="111"/>
        <end position="200"/>
    </location>
</feature>
<dbReference type="InterPro" id="IPR015943">
    <property type="entry name" value="WD40/YVTN_repeat-like_dom_sf"/>
</dbReference>
<evidence type="ECO:0000313" key="3">
    <source>
        <dbReference type="EMBL" id="CAG6746200.1"/>
    </source>
</evidence>
<keyword evidence="1" id="KW-0853">WD repeat</keyword>
<feature type="repeat" description="WD" evidence="1">
    <location>
        <begin position="12"/>
        <end position="53"/>
    </location>
</feature>
<dbReference type="PANTHER" id="PTHR44163:SF1">
    <property type="entry name" value="U3 SMALL NUCLEOLAR RNA-ASSOCIATED PROTEIN 4 HOMOLOG"/>
    <property type="match status" value="1"/>
</dbReference>
<evidence type="ECO:0000256" key="1">
    <source>
        <dbReference type="PROSITE-ProRule" id="PRU00221"/>
    </source>
</evidence>
<proteinExistence type="predicted"/>
<dbReference type="SMART" id="SM00320">
    <property type="entry name" value="WD40"/>
    <property type="match status" value="9"/>
</dbReference>
<dbReference type="AlphaFoldDB" id="A0A8D8ZFW0"/>
<dbReference type="PROSITE" id="PS50082">
    <property type="entry name" value="WD_REPEATS_2"/>
    <property type="match status" value="1"/>
</dbReference>
<organism evidence="3">
    <name type="scientific">Cacopsylla melanoneura</name>
    <dbReference type="NCBI Taxonomy" id="428564"/>
    <lineage>
        <taxon>Eukaryota</taxon>
        <taxon>Metazoa</taxon>
        <taxon>Ecdysozoa</taxon>
        <taxon>Arthropoda</taxon>
        <taxon>Hexapoda</taxon>
        <taxon>Insecta</taxon>
        <taxon>Pterygota</taxon>
        <taxon>Neoptera</taxon>
        <taxon>Paraneoptera</taxon>
        <taxon>Hemiptera</taxon>
        <taxon>Sternorrhyncha</taxon>
        <taxon>Psylloidea</taxon>
        <taxon>Psyllidae</taxon>
        <taxon>Psyllinae</taxon>
        <taxon>Cacopsylla</taxon>
    </lineage>
</organism>
<dbReference type="PANTHER" id="PTHR44163">
    <property type="entry name" value="U3 SMALL NUCLEOLAR RNA-ASSOCIATED PROTEIN 4 HOMOLOG"/>
    <property type="match status" value="1"/>
</dbReference>
<dbReference type="GO" id="GO:0034455">
    <property type="term" value="C:t-UTP complex"/>
    <property type="evidence" value="ECO:0007669"/>
    <property type="project" value="TreeGrafter"/>
</dbReference>
<dbReference type="Gene3D" id="2.130.10.10">
    <property type="entry name" value="YVTN repeat-like/Quinoprotein amine dehydrogenase"/>
    <property type="match status" value="3"/>
</dbReference>
<dbReference type="Pfam" id="PF12894">
    <property type="entry name" value="ANAPC4_WD40"/>
    <property type="match status" value="1"/>
</dbReference>
<evidence type="ECO:0000259" key="2">
    <source>
        <dbReference type="Pfam" id="PF12894"/>
    </source>
</evidence>
<dbReference type="InterPro" id="IPR036322">
    <property type="entry name" value="WD40_repeat_dom_sf"/>
</dbReference>
<name>A0A8D8ZFW0_9HEMI</name>
<dbReference type="GO" id="GO:0032040">
    <property type="term" value="C:small-subunit processome"/>
    <property type="evidence" value="ECO:0007669"/>
    <property type="project" value="TreeGrafter"/>
</dbReference>
<sequence length="707" mass="78504">MGTYGVHNIKFYNPEPKSISCIACEPKSSRLAVARADHSIEIWDVSETPHVDRVFVGDAQNNSIECLTWFNDRLFSGGVQGFIHEYDMRRLKIKASTAVTSGTCWCLAVHKKKRLLAAGTEQGHINLFQISDEGLLYEKLLDRQQGRILCTAWHSSGDLLVTGCTSAVRIWDIHKGHALHKMTLDKTNRFGKRSAVWCVSFLADYTIITGDAGGFLRFWDGKSGVQRSEVKTHKRDILAMTLSEDENLLYCAGVDPTVVCFQRTRKAPLTLKSGPDHSVLNKAQQQQSGLESSGGLWVRSVNRLLHEGDVKSLSVHGGKLYAGGLDSYLSLSYYPPKTLVKYPCTLAQTTPVSVAKDIHHLLLQYAAHLELWSLGAPQPPTTAAPAPGLQPLASLPQLVLRLSSRNNVPIRTSVVSNDGKWVAYAAENYVRLHTLDLDGDKPHLSRVKSLPGQLTDSVATHLVISADSSVLVTACLNGPLVVLDLATLQLKYTMDPYKSNLMSDVISHVQISECKQYIVCADRKSHVVVWKHEQHHASLPRYRKPPTALAIHPALTSLLVVYSDHRILEFDLVRKAFTPFSRKLESNHPKEWLSRQVPVMGIDFDAQDSSLIYLIDDSALCVINKNKSLAHADAKIPRLGPKSGSGDSSNSTHVMESKVAFHFVRRNKHTVYFGSLNNREMVSVQVNPLSFMEKLPPTWSKKQYGVS</sequence>
<protein>
    <submittedName>
        <fullName evidence="3">Cirhin</fullName>
    </submittedName>
</protein>
<accession>A0A8D8ZFW0</accession>
<dbReference type="Pfam" id="PF00400">
    <property type="entry name" value="WD40"/>
    <property type="match status" value="1"/>
</dbReference>
<dbReference type="InterPro" id="IPR001680">
    <property type="entry name" value="WD40_rpt"/>
</dbReference>